<dbReference type="RefSeq" id="WP_169551531.1">
    <property type="nucleotide sequence ID" value="NZ_CP051677.1"/>
</dbReference>
<accession>A0A7L5DUC6</accession>
<dbReference type="AlphaFoldDB" id="A0A7L5DUC6"/>
<dbReference type="KEGG" id="srho:HH216_14950"/>
<dbReference type="Proteomes" id="UP000501128">
    <property type="component" value="Chromosome"/>
</dbReference>
<keyword evidence="2" id="KW-1185">Reference proteome</keyword>
<organism evidence="1 2">
    <name type="scientific">Spirosoma rhododendri</name>
    <dbReference type="NCBI Taxonomy" id="2728024"/>
    <lineage>
        <taxon>Bacteria</taxon>
        <taxon>Pseudomonadati</taxon>
        <taxon>Bacteroidota</taxon>
        <taxon>Cytophagia</taxon>
        <taxon>Cytophagales</taxon>
        <taxon>Cytophagaceae</taxon>
        <taxon>Spirosoma</taxon>
    </lineage>
</organism>
<dbReference type="EMBL" id="CP051677">
    <property type="protein sequence ID" value="QJD79567.1"/>
    <property type="molecule type" value="Genomic_DNA"/>
</dbReference>
<evidence type="ECO:0000313" key="1">
    <source>
        <dbReference type="EMBL" id="QJD79567.1"/>
    </source>
</evidence>
<name>A0A7L5DUC6_9BACT</name>
<protein>
    <submittedName>
        <fullName evidence="1">Uncharacterized protein</fullName>
    </submittedName>
</protein>
<sequence length="161" mass="18872">MSELATAYRYLDINQKINLKTVVSKWLQFARERFGEDLEKFVYNRKRSSRKRPLRRSYRLKSDWSTGMNMSGNDVNSAFLSFLLYGRFVDMGVGKGTDYATSQYQKVRKNGEPRNRRPARWYAKRKGYETHRLRELLVDHYVSIPITTIENALTGSVSISV</sequence>
<proteinExistence type="predicted"/>
<evidence type="ECO:0000313" key="2">
    <source>
        <dbReference type="Proteomes" id="UP000501128"/>
    </source>
</evidence>
<reference evidence="1 2" key="1">
    <citation type="submission" date="2020-04" db="EMBL/GenBank/DDBJ databases">
        <title>Genome sequencing of novel species.</title>
        <authorList>
            <person name="Heo J."/>
            <person name="Kim S.-J."/>
            <person name="Kim J.-S."/>
            <person name="Hong S.-B."/>
            <person name="Kwon S.-W."/>
        </authorList>
    </citation>
    <scope>NUCLEOTIDE SEQUENCE [LARGE SCALE GENOMIC DNA]</scope>
    <source>
        <strain evidence="1 2">CJU-R4</strain>
    </source>
</reference>
<gene>
    <name evidence="1" type="ORF">HH216_14950</name>
</gene>